<dbReference type="Pfam" id="PF00271">
    <property type="entry name" value="Helicase_C"/>
    <property type="match status" value="1"/>
</dbReference>
<evidence type="ECO:0000256" key="2">
    <source>
        <dbReference type="ARBA" id="ARBA00022801"/>
    </source>
</evidence>
<evidence type="ECO:0000256" key="8">
    <source>
        <dbReference type="SAM" id="MobiDB-lite"/>
    </source>
</evidence>
<feature type="domain" description="DEAD-box RNA helicase Q" evidence="11">
    <location>
        <begin position="3"/>
        <end position="31"/>
    </location>
</feature>
<keyword evidence="3 7" id="KW-0347">Helicase</keyword>
<reference evidence="12 13" key="2">
    <citation type="submission" date="2023-10" db="EMBL/GenBank/DDBJ databases">
        <authorList>
            <person name="Han X.F."/>
        </authorList>
    </citation>
    <scope>NUCLEOTIDE SEQUENCE [LARGE SCALE GENOMIC DNA]</scope>
    <source>
        <strain evidence="12 13">KCTC 39840</strain>
    </source>
</reference>
<dbReference type="InterPro" id="IPR050079">
    <property type="entry name" value="DEAD_box_RNA_helicase"/>
</dbReference>
<dbReference type="CDD" id="cd00268">
    <property type="entry name" value="DEADc"/>
    <property type="match status" value="1"/>
</dbReference>
<reference evidence="13" key="1">
    <citation type="submission" date="2023-07" db="EMBL/GenBank/DDBJ databases">
        <title>Conexibacter stalactiti sp. nov., isolated from stalactites in a lava cave and emended description of the genus Conexibacter.</title>
        <authorList>
            <person name="Lee S.D."/>
        </authorList>
    </citation>
    <scope>NUCLEOTIDE SEQUENCE [LARGE SCALE GENOMIC DNA]</scope>
    <source>
        <strain evidence="13">KCTC 39840</strain>
    </source>
</reference>
<gene>
    <name evidence="12" type="ORF">R7226_29815</name>
</gene>
<feature type="domain" description="Helicase ATP-binding" evidence="9">
    <location>
        <begin position="34"/>
        <end position="204"/>
    </location>
</feature>
<dbReference type="EMBL" id="JAWSTH010000156">
    <property type="protein sequence ID" value="MDW5598595.1"/>
    <property type="molecule type" value="Genomic_DNA"/>
</dbReference>
<dbReference type="Proteomes" id="UP001284601">
    <property type="component" value="Unassembled WGS sequence"/>
</dbReference>
<feature type="non-terminal residue" evidence="12">
    <location>
        <position position="423"/>
    </location>
</feature>
<dbReference type="GO" id="GO:0004386">
    <property type="term" value="F:helicase activity"/>
    <property type="evidence" value="ECO:0007669"/>
    <property type="project" value="UniProtKB-KW"/>
</dbReference>
<keyword evidence="13" id="KW-1185">Reference proteome</keyword>
<evidence type="ECO:0000256" key="1">
    <source>
        <dbReference type="ARBA" id="ARBA00022741"/>
    </source>
</evidence>
<dbReference type="PROSITE" id="PS51195">
    <property type="entry name" value="Q_MOTIF"/>
    <property type="match status" value="1"/>
</dbReference>
<dbReference type="EC" id="3.6.4.-" evidence="12"/>
<dbReference type="InterPro" id="IPR014014">
    <property type="entry name" value="RNA_helicase_DEAD_Q_motif"/>
</dbReference>
<evidence type="ECO:0000259" key="10">
    <source>
        <dbReference type="PROSITE" id="PS51194"/>
    </source>
</evidence>
<protein>
    <submittedName>
        <fullName evidence="12">DEAD/DEAH box helicase</fullName>
        <ecNumber evidence="12">3.6.4.-</ecNumber>
    </submittedName>
</protein>
<keyword evidence="2 7" id="KW-0378">Hydrolase</keyword>
<proteinExistence type="inferred from homology"/>
<dbReference type="PROSITE" id="PS00039">
    <property type="entry name" value="DEAD_ATP_HELICASE"/>
    <property type="match status" value="1"/>
</dbReference>
<evidence type="ECO:0000259" key="9">
    <source>
        <dbReference type="PROSITE" id="PS51192"/>
    </source>
</evidence>
<evidence type="ECO:0000256" key="3">
    <source>
        <dbReference type="ARBA" id="ARBA00022806"/>
    </source>
</evidence>
<organism evidence="12 13">
    <name type="scientific">Conexibacter stalactiti</name>
    <dbReference type="NCBI Taxonomy" id="1940611"/>
    <lineage>
        <taxon>Bacteria</taxon>
        <taxon>Bacillati</taxon>
        <taxon>Actinomycetota</taxon>
        <taxon>Thermoleophilia</taxon>
        <taxon>Solirubrobacterales</taxon>
        <taxon>Conexibacteraceae</taxon>
        <taxon>Conexibacter</taxon>
    </lineage>
</organism>
<feature type="compositionally biased region" description="Low complexity" evidence="8">
    <location>
        <begin position="378"/>
        <end position="389"/>
    </location>
</feature>
<name>A0ABU4I1K0_9ACTN</name>
<dbReference type="InterPro" id="IPR000629">
    <property type="entry name" value="RNA-helicase_DEAD-box_CS"/>
</dbReference>
<keyword evidence="4 7" id="KW-0067">ATP-binding</keyword>
<dbReference type="GO" id="GO:0016787">
    <property type="term" value="F:hydrolase activity"/>
    <property type="evidence" value="ECO:0007669"/>
    <property type="project" value="UniProtKB-KW"/>
</dbReference>
<dbReference type="PANTHER" id="PTHR47959">
    <property type="entry name" value="ATP-DEPENDENT RNA HELICASE RHLE-RELATED"/>
    <property type="match status" value="1"/>
</dbReference>
<dbReference type="Gene3D" id="3.40.50.300">
    <property type="entry name" value="P-loop containing nucleotide triphosphate hydrolases"/>
    <property type="match status" value="2"/>
</dbReference>
<dbReference type="Pfam" id="PF00270">
    <property type="entry name" value="DEAD"/>
    <property type="match status" value="1"/>
</dbReference>
<sequence>MSTSFADLGSSTAVVNALSKRGIDTAFPIQQLVVPDVLEGHDVLIQSPTGSGKTLAFGVPLVDCIEATDKRPSALVLAPTRELATQIVEEIRELAHARALSITAVYGGVGLERQARNAARSHILVATPGRLEDLLARRAFTLANVKLLVLDEADRMLDMGFRPAVDRIVRATNEDDRQTMLFSATLKGEVDRIASEYTYEARRHELAPAPERVADIDHRFLPVVHEHKLDHLVKELRHHDRGLTLVFVRTKRGADRLVKRLRAQNVESVAMHGDKTQGQRERALARFERGEVDVLVATDVAARGIDVNGVSHVINFDAPEDREGYVHRIGRTGRAGATGVGITFVMADQAKDMGKLAVELGLQREFAETGFSVDVAPQRQQQRQGNGSNAAGGGRNRNRRRRGRGGAGGGAQGGGQQGGGASS</sequence>
<dbReference type="RefSeq" id="WP_318601127.1">
    <property type="nucleotide sequence ID" value="NZ_JAWSTH010000156.1"/>
</dbReference>
<evidence type="ECO:0000313" key="13">
    <source>
        <dbReference type="Proteomes" id="UP001284601"/>
    </source>
</evidence>
<dbReference type="SMART" id="SM00487">
    <property type="entry name" value="DEXDc"/>
    <property type="match status" value="1"/>
</dbReference>
<feature type="region of interest" description="Disordered" evidence="8">
    <location>
        <begin position="376"/>
        <end position="423"/>
    </location>
</feature>
<dbReference type="SUPFAM" id="SSF52540">
    <property type="entry name" value="P-loop containing nucleoside triphosphate hydrolases"/>
    <property type="match status" value="1"/>
</dbReference>
<evidence type="ECO:0000256" key="6">
    <source>
        <dbReference type="PROSITE-ProRule" id="PRU00552"/>
    </source>
</evidence>
<dbReference type="CDD" id="cd18787">
    <property type="entry name" value="SF2_C_DEAD"/>
    <property type="match status" value="1"/>
</dbReference>
<dbReference type="InterPro" id="IPR001650">
    <property type="entry name" value="Helicase_C-like"/>
</dbReference>
<dbReference type="InterPro" id="IPR014001">
    <property type="entry name" value="Helicase_ATP-bd"/>
</dbReference>
<keyword evidence="1 7" id="KW-0547">Nucleotide-binding</keyword>
<dbReference type="SMART" id="SM00490">
    <property type="entry name" value="HELICc"/>
    <property type="match status" value="1"/>
</dbReference>
<evidence type="ECO:0000259" key="11">
    <source>
        <dbReference type="PROSITE" id="PS51195"/>
    </source>
</evidence>
<comment type="caution">
    <text evidence="12">The sequence shown here is derived from an EMBL/GenBank/DDBJ whole genome shotgun (WGS) entry which is preliminary data.</text>
</comment>
<feature type="short sequence motif" description="Q motif" evidence="6">
    <location>
        <begin position="3"/>
        <end position="31"/>
    </location>
</feature>
<dbReference type="InterPro" id="IPR027417">
    <property type="entry name" value="P-loop_NTPase"/>
</dbReference>
<evidence type="ECO:0000256" key="5">
    <source>
        <dbReference type="ARBA" id="ARBA00038437"/>
    </source>
</evidence>
<dbReference type="PROSITE" id="PS51192">
    <property type="entry name" value="HELICASE_ATP_BIND_1"/>
    <property type="match status" value="1"/>
</dbReference>
<dbReference type="PANTHER" id="PTHR47959:SF13">
    <property type="entry name" value="ATP-DEPENDENT RNA HELICASE RHLE"/>
    <property type="match status" value="1"/>
</dbReference>
<feature type="compositionally biased region" description="Gly residues" evidence="8">
    <location>
        <begin position="405"/>
        <end position="423"/>
    </location>
</feature>
<dbReference type="InterPro" id="IPR044742">
    <property type="entry name" value="DEAD/DEAH_RhlB"/>
</dbReference>
<dbReference type="PROSITE" id="PS51194">
    <property type="entry name" value="HELICASE_CTER"/>
    <property type="match status" value="1"/>
</dbReference>
<accession>A0ABU4I1K0</accession>
<evidence type="ECO:0000256" key="7">
    <source>
        <dbReference type="RuleBase" id="RU000492"/>
    </source>
</evidence>
<dbReference type="InterPro" id="IPR011545">
    <property type="entry name" value="DEAD/DEAH_box_helicase_dom"/>
</dbReference>
<evidence type="ECO:0000256" key="4">
    <source>
        <dbReference type="ARBA" id="ARBA00022840"/>
    </source>
</evidence>
<comment type="similarity">
    <text evidence="5 7">Belongs to the DEAD box helicase family.</text>
</comment>
<feature type="domain" description="Helicase C-terminal" evidence="10">
    <location>
        <begin position="228"/>
        <end position="384"/>
    </location>
</feature>
<evidence type="ECO:0000313" key="12">
    <source>
        <dbReference type="EMBL" id="MDW5598595.1"/>
    </source>
</evidence>